<evidence type="ECO:0000256" key="7">
    <source>
        <dbReference type="ARBA" id="ARBA00023141"/>
    </source>
</evidence>
<reference evidence="12" key="1">
    <citation type="journal article" date="2014" name="Science">
        <title>Ancient hybridizations among the ancestral genomes of bread wheat.</title>
        <authorList>
            <consortium name="International Wheat Genome Sequencing Consortium,"/>
            <person name="Marcussen T."/>
            <person name="Sandve S.R."/>
            <person name="Heier L."/>
            <person name="Spannagl M."/>
            <person name="Pfeifer M."/>
            <person name="Jakobsen K.S."/>
            <person name="Wulff B.B."/>
            <person name="Steuernagel B."/>
            <person name="Mayer K.F."/>
            <person name="Olsen O.A."/>
        </authorList>
    </citation>
    <scope>NUCLEOTIDE SEQUENCE [LARGE SCALE GENOMIC DNA]</scope>
    <source>
        <strain evidence="12">cv. AL8/78</strain>
    </source>
</reference>
<evidence type="ECO:0000259" key="10">
    <source>
        <dbReference type="Pfam" id="PF00218"/>
    </source>
</evidence>
<evidence type="ECO:0000313" key="12">
    <source>
        <dbReference type="Proteomes" id="UP000015105"/>
    </source>
</evidence>
<comment type="pathway">
    <text evidence="2">Amino-acid biosynthesis; L-tryptophan biosynthesis; L-tryptophan from chorismate: step 4/5.</text>
</comment>
<keyword evidence="12" id="KW-1185">Reference proteome</keyword>
<dbReference type="SUPFAM" id="SSF51366">
    <property type="entry name" value="Ribulose-phoshate binding barrel"/>
    <property type="match status" value="1"/>
</dbReference>
<proteinExistence type="predicted"/>
<name>A0A453T5S4_AEGTS</name>
<evidence type="ECO:0000256" key="1">
    <source>
        <dbReference type="ARBA" id="ARBA00001633"/>
    </source>
</evidence>
<dbReference type="EC" id="4.1.1.48" evidence="3"/>
<dbReference type="AlphaFoldDB" id="A0A453T5S4"/>
<dbReference type="PANTHER" id="PTHR22854">
    <property type="entry name" value="TRYPTOPHAN BIOSYNTHESIS PROTEIN"/>
    <property type="match status" value="1"/>
</dbReference>
<dbReference type="GO" id="GO:0004425">
    <property type="term" value="F:indole-3-glycerol-phosphate synthase activity"/>
    <property type="evidence" value="ECO:0007669"/>
    <property type="project" value="UniProtKB-EC"/>
</dbReference>
<accession>A0A453T5S4</accession>
<dbReference type="GO" id="GO:0004640">
    <property type="term" value="F:phosphoribosylanthranilate isomerase activity"/>
    <property type="evidence" value="ECO:0007669"/>
    <property type="project" value="TreeGrafter"/>
</dbReference>
<dbReference type="InterPro" id="IPR045186">
    <property type="entry name" value="Indole-3-glycerol_P_synth"/>
</dbReference>
<feature type="domain" description="Indole-3-glycerol phosphate synthase" evidence="10">
    <location>
        <begin position="18"/>
        <end position="59"/>
    </location>
</feature>
<keyword evidence="5" id="KW-0210">Decarboxylase</keyword>
<evidence type="ECO:0000256" key="9">
    <source>
        <dbReference type="SAM" id="SignalP"/>
    </source>
</evidence>
<evidence type="ECO:0000256" key="3">
    <source>
        <dbReference type="ARBA" id="ARBA00012362"/>
    </source>
</evidence>
<sequence length="68" mass="7184">MLVLSFFADLFSLLLCFQVVGESGLFNPDDVAYVQNAGVSAVLVGESLVKQADPGRAIAGLFGKELVH</sequence>
<keyword evidence="7" id="KW-0057">Aromatic amino acid biosynthesis</keyword>
<keyword evidence="8" id="KW-0456">Lyase</keyword>
<reference evidence="11" key="3">
    <citation type="journal article" date="2017" name="Nature">
        <title>Genome sequence of the progenitor of the wheat D genome Aegilops tauschii.</title>
        <authorList>
            <person name="Luo M.C."/>
            <person name="Gu Y.Q."/>
            <person name="Puiu D."/>
            <person name="Wang H."/>
            <person name="Twardziok S.O."/>
            <person name="Deal K.R."/>
            <person name="Huo N."/>
            <person name="Zhu T."/>
            <person name="Wang L."/>
            <person name="Wang Y."/>
            <person name="McGuire P.E."/>
            <person name="Liu S."/>
            <person name="Long H."/>
            <person name="Ramasamy R.K."/>
            <person name="Rodriguez J.C."/>
            <person name="Van S.L."/>
            <person name="Yuan L."/>
            <person name="Wang Z."/>
            <person name="Xia Z."/>
            <person name="Xiao L."/>
            <person name="Anderson O.D."/>
            <person name="Ouyang S."/>
            <person name="Liang Y."/>
            <person name="Zimin A.V."/>
            <person name="Pertea G."/>
            <person name="Qi P."/>
            <person name="Bennetzen J.L."/>
            <person name="Dai X."/>
            <person name="Dawson M.W."/>
            <person name="Muller H.G."/>
            <person name="Kugler K."/>
            <person name="Rivarola-Duarte L."/>
            <person name="Spannagl M."/>
            <person name="Mayer K.F.X."/>
            <person name="Lu F.H."/>
            <person name="Bevan M.W."/>
            <person name="Leroy P."/>
            <person name="Li P."/>
            <person name="You F.M."/>
            <person name="Sun Q."/>
            <person name="Liu Z."/>
            <person name="Lyons E."/>
            <person name="Wicker T."/>
            <person name="Salzberg S.L."/>
            <person name="Devos K.M."/>
            <person name="Dvorak J."/>
        </authorList>
    </citation>
    <scope>NUCLEOTIDE SEQUENCE [LARGE SCALE GENOMIC DNA]</scope>
    <source>
        <strain evidence="11">cv. AL8/78</strain>
    </source>
</reference>
<evidence type="ECO:0000256" key="4">
    <source>
        <dbReference type="ARBA" id="ARBA00022605"/>
    </source>
</evidence>
<feature type="chain" id="PRO_5019045946" description="indole-3-glycerol-phosphate synthase" evidence="9">
    <location>
        <begin position="17"/>
        <end position="68"/>
    </location>
</feature>
<reference evidence="12" key="2">
    <citation type="journal article" date="2017" name="Nat. Plants">
        <title>The Aegilops tauschii genome reveals multiple impacts of transposons.</title>
        <authorList>
            <person name="Zhao G."/>
            <person name="Zou C."/>
            <person name="Li K."/>
            <person name="Wang K."/>
            <person name="Li T."/>
            <person name="Gao L."/>
            <person name="Zhang X."/>
            <person name="Wang H."/>
            <person name="Yang Z."/>
            <person name="Liu X."/>
            <person name="Jiang W."/>
            <person name="Mao L."/>
            <person name="Kong X."/>
            <person name="Jiao Y."/>
            <person name="Jia J."/>
        </authorList>
    </citation>
    <scope>NUCLEOTIDE SEQUENCE [LARGE SCALE GENOMIC DNA]</scope>
    <source>
        <strain evidence="12">cv. AL8/78</strain>
    </source>
</reference>
<reference evidence="11" key="5">
    <citation type="journal article" date="2021" name="G3 (Bethesda)">
        <title>Aegilops tauschii genome assembly Aet v5.0 features greater sequence contiguity and improved annotation.</title>
        <authorList>
            <person name="Wang L."/>
            <person name="Zhu T."/>
            <person name="Rodriguez J.C."/>
            <person name="Deal K.R."/>
            <person name="Dubcovsky J."/>
            <person name="McGuire P.E."/>
            <person name="Lux T."/>
            <person name="Spannagl M."/>
            <person name="Mayer K.F.X."/>
            <person name="Baldrich P."/>
            <person name="Meyers B.C."/>
            <person name="Huo N."/>
            <person name="Gu Y.Q."/>
            <person name="Zhou H."/>
            <person name="Devos K.M."/>
            <person name="Bennetzen J.L."/>
            <person name="Unver T."/>
            <person name="Budak H."/>
            <person name="Gulick P.J."/>
            <person name="Galiba G."/>
            <person name="Kalapos B."/>
            <person name="Nelson D.R."/>
            <person name="Li P."/>
            <person name="You F.M."/>
            <person name="Luo M.C."/>
            <person name="Dvorak J."/>
        </authorList>
    </citation>
    <scope>NUCLEOTIDE SEQUENCE [LARGE SCALE GENOMIC DNA]</scope>
    <source>
        <strain evidence="11">cv. AL8/78</strain>
    </source>
</reference>
<dbReference type="InterPro" id="IPR013798">
    <property type="entry name" value="Indole-3-glycerol_P_synth_dom"/>
</dbReference>
<dbReference type="UniPathway" id="UPA00035">
    <property type="reaction ID" value="UER00043"/>
</dbReference>
<evidence type="ECO:0000313" key="11">
    <source>
        <dbReference type="EnsemblPlants" id="AET7Gv21256400.1"/>
    </source>
</evidence>
<dbReference type="InterPro" id="IPR013785">
    <property type="entry name" value="Aldolase_TIM"/>
</dbReference>
<dbReference type="Gramene" id="AET7Gv21256400.1">
    <property type="protein sequence ID" value="AET7Gv21256400.1"/>
    <property type="gene ID" value="AET7Gv21256400"/>
</dbReference>
<evidence type="ECO:0000256" key="6">
    <source>
        <dbReference type="ARBA" id="ARBA00022822"/>
    </source>
</evidence>
<evidence type="ECO:0000256" key="5">
    <source>
        <dbReference type="ARBA" id="ARBA00022793"/>
    </source>
</evidence>
<protein>
    <recommendedName>
        <fullName evidence="3">indole-3-glycerol-phosphate synthase</fullName>
        <ecNumber evidence="3">4.1.1.48</ecNumber>
    </recommendedName>
</protein>
<dbReference type="Gene3D" id="3.20.20.70">
    <property type="entry name" value="Aldolase class I"/>
    <property type="match status" value="1"/>
</dbReference>
<dbReference type="Proteomes" id="UP000015105">
    <property type="component" value="Chromosome 7D"/>
</dbReference>
<evidence type="ECO:0000256" key="2">
    <source>
        <dbReference type="ARBA" id="ARBA00004696"/>
    </source>
</evidence>
<evidence type="ECO:0000256" key="8">
    <source>
        <dbReference type="ARBA" id="ARBA00023239"/>
    </source>
</evidence>
<keyword evidence="6" id="KW-0822">Tryptophan biosynthesis</keyword>
<dbReference type="GO" id="GO:0000162">
    <property type="term" value="P:L-tryptophan biosynthetic process"/>
    <property type="evidence" value="ECO:0007669"/>
    <property type="project" value="UniProtKB-UniPathway"/>
</dbReference>
<dbReference type="PANTHER" id="PTHR22854:SF13">
    <property type="entry name" value="INDOLE-3-GLYCEROL-PHOSPHATE SYNTHASE"/>
    <property type="match status" value="1"/>
</dbReference>
<keyword evidence="9" id="KW-0732">Signal</keyword>
<reference evidence="11" key="4">
    <citation type="submission" date="2019-03" db="UniProtKB">
        <authorList>
            <consortium name="EnsemblPlants"/>
        </authorList>
    </citation>
    <scope>IDENTIFICATION</scope>
</reference>
<comment type="catalytic activity">
    <reaction evidence="1">
        <text>1-(2-carboxyphenylamino)-1-deoxy-D-ribulose 5-phosphate + H(+) = (1S,2R)-1-C-(indol-3-yl)glycerol 3-phosphate + CO2 + H2O</text>
        <dbReference type="Rhea" id="RHEA:23476"/>
        <dbReference type="ChEBI" id="CHEBI:15377"/>
        <dbReference type="ChEBI" id="CHEBI:15378"/>
        <dbReference type="ChEBI" id="CHEBI:16526"/>
        <dbReference type="ChEBI" id="CHEBI:58613"/>
        <dbReference type="ChEBI" id="CHEBI:58866"/>
        <dbReference type="EC" id="4.1.1.48"/>
    </reaction>
</comment>
<feature type="signal peptide" evidence="9">
    <location>
        <begin position="1"/>
        <end position="16"/>
    </location>
</feature>
<dbReference type="InterPro" id="IPR011060">
    <property type="entry name" value="RibuloseP-bd_barrel"/>
</dbReference>
<organism evidence="11 12">
    <name type="scientific">Aegilops tauschii subsp. strangulata</name>
    <name type="common">Goatgrass</name>
    <dbReference type="NCBI Taxonomy" id="200361"/>
    <lineage>
        <taxon>Eukaryota</taxon>
        <taxon>Viridiplantae</taxon>
        <taxon>Streptophyta</taxon>
        <taxon>Embryophyta</taxon>
        <taxon>Tracheophyta</taxon>
        <taxon>Spermatophyta</taxon>
        <taxon>Magnoliopsida</taxon>
        <taxon>Liliopsida</taxon>
        <taxon>Poales</taxon>
        <taxon>Poaceae</taxon>
        <taxon>BOP clade</taxon>
        <taxon>Pooideae</taxon>
        <taxon>Triticodae</taxon>
        <taxon>Triticeae</taxon>
        <taxon>Triticinae</taxon>
        <taxon>Aegilops</taxon>
    </lineage>
</organism>
<keyword evidence="4" id="KW-0028">Amino-acid biosynthesis</keyword>
<dbReference type="EnsemblPlants" id="AET7Gv21256400.1">
    <property type="protein sequence ID" value="AET7Gv21256400.1"/>
    <property type="gene ID" value="AET7Gv21256400"/>
</dbReference>
<dbReference type="Pfam" id="PF00218">
    <property type="entry name" value="IGPS"/>
    <property type="match status" value="1"/>
</dbReference>